<dbReference type="SMART" id="SM01381">
    <property type="entry name" value="7TM_GPCR_Srsx"/>
    <property type="match status" value="1"/>
</dbReference>
<dbReference type="PROSITE" id="PS00237">
    <property type="entry name" value="G_PROTEIN_RECEP_F1_1"/>
    <property type="match status" value="1"/>
</dbReference>
<dbReference type="GO" id="GO:0004930">
    <property type="term" value="F:G protein-coupled receptor activity"/>
    <property type="evidence" value="ECO:0007669"/>
    <property type="project" value="UniProtKB-KW"/>
</dbReference>
<evidence type="ECO:0000256" key="2">
    <source>
        <dbReference type="ARBA" id="ARBA00022475"/>
    </source>
</evidence>
<evidence type="ECO:0000256" key="5">
    <source>
        <dbReference type="ARBA" id="ARBA00023040"/>
    </source>
</evidence>
<proteinExistence type="inferred from homology"/>
<evidence type="ECO:0000313" key="13">
    <source>
        <dbReference type="Proteomes" id="UP001165065"/>
    </source>
</evidence>
<dbReference type="SUPFAM" id="SSF81321">
    <property type="entry name" value="Family A G protein-coupled receptor-like"/>
    <property type="match status" value="1"/>
</dbReference>
<dbReference type="PROSITE" id="PS50262">
    <property type="entry name" value="G_PROTEIN_RECEP_F1_2"/>
    <property type="match status" value="1"/>
</dbReference>
<feature type="transmembrane region" description="Helical" evidence="10">
    <location>
        <begin position="192"/>
        <end position="212"/>
    </location>
</feature>
<evidence type="ECO:0000256" key="4">
    <source>
        <dbReference type="ARBA" id="ARBA00022989"/>
    </source>
</evidence>
<keyword evidence="8 9" id="KW-0807">Transducer</keyword>
<feature type="transmembrane region" description="Helical" evidence="10">
    <location>
        <begin position="146"/>
        <end position="163"/>
    </location>
</feature>
<protein>
    <recommendedName>
        <fullName evidence="11">G-protein coupled receptors family 1 profile domain-containing protein</fullName>
    </recommendedName>
</protein>
<accession>A0A9W7G9J4</accession>
<dbReference type="AlphaFoldDB" id="A0A9W7G9J4"/>
<keyword evidence="2" id="KW-1003">Cell membrane</keyword>
<dbReference type="Pfam" id="PF00001">
    <property type="entry name" value="7tm_1"/>
    <property type="match status" value="1"/>
</dbReference>
<evidence type="ECO:0000256" key="6">
    <source>
        <dbReference type="ARBA" id="ARBA00023136"/>
    </source>
</evidence>
<keyword evidence="6 10" id="KW-0472">Membrane</keyword>
<dbReference type="Proteomes" id="UP001165065">
    <property type="component" value="Unassembled WGS sequence"/>
</dbReference>
<keyword evidence="13" id="KW-1185">Reference proteome</keyword>
<dbReference type="InterPro" id="IPR017452">
    <property type="entry name" value="GPCR_Rhodpsn_7TM"/>
</dbReference>
<comment type="subcellular location">
    <subcellularLocation>
        <location evidence="1">Cell membrane</location>
        <topology evidence="1">Multi-pass membrane protein</topology>
    </subcellularLocation>
</comment>
<organism evidence="12 13">
    <name type="scientific">Triparma columacea</name>
    <dbReference type="NCBI Taxonomy" id="722753"/>
    <lineage>
        <taxon>Eukaryota</taxon>
        <taxon>Sar</taxon>
        <taxon>Stramenopiles</taxon>
        <taxon>Ochrophyta</taxon>
        <taxon>Bolidophyceae</taxon>
        <taxon>Parmales</taxon>
        <taxon>Triparmaceae</taxon>
        <taxon>Triparma</taxon>
    </lineage>
</organism>
<dbReference type="OrthoDB" id="10044919at2759"/>
<keyword evidence="3 9" id="KW-0812">Transmembrane</keyword>
<reference evidence="13" key="1">
    <citation type="journal article" date="2023" name="Commun. Biol.">
        <title>Genome analysis of Parmales, the sister group of diatoms, reveals the evolutionary specialization of diatoms from phago-mixotrophs to photoautotrophs.</title>
        <authorList>
            <person name="Ban H."/>
            <person name="Sato S."/>
            <person name="Yoshikawa S."/>
            <person name="Yamada K."/>
            <person name="Nakamura Y."/>
            <person name="Ichinomiya M."/>
            <person name="Sato N."/>
            <person name="Blanc-Mathieu R."/>
            <person name="Endo H."/>
            <person name="Kuwata A."/>
            <person name="Ogata H."/>
        </authorList>
    </citation>
    <scope>NUCLEOTIDE SEQUENCE [LARGE SCALE GENOMIC DNA]</scope>
</reference>
<evidence type="ECO:0000256" key="8">
    <source>
        <dbReference type="ARBA" id="ARBA00023224"/>
    </source>
</evidence>
<name>A0A9W7G9J4_9STRA</name>
<dbReference type="EMBL" id="BRYA01001055">
    <property type="protein sequence ID" value="GMI38222.1"/>
    <property type="molecule type" value="Genomic_DNA"/>
</dbReference>
<comment type="similarity">
    <text evidence="9">Belongs to the G-protein coupled receptor 1 family.</text>
</comment>
<keyword evidence="4 10" id="KW-1133">Transmembrane helix</keyword>
<dbReference type="GO" id="GO:0005886">
    <property type="term" value="C:plasma membrane"/>
    <property type="evidence" value="ECO:0007669"/>
    <property type="project" value="UniProtKB-SubCell"/>
</dbReference>
<feature type="transmembrane region" description="Helical" evidence="10">
    <location>
        <begin position="28"/>
        <end position="51"/>
    </location>
</feature>
<dbReference type="PANTHER" id="PTHR24228">
    <property type="entry name" value="B2 BRADYKININ RECEPTOR/ANGIOTENSIN II RECEPTOR"/>
    <property type="match status" value="1"/>
</dbReference>
<evidence type="ECO:0000256" key="7">
    <source>
        <dbReference type="ARBA" id="ARBA00023170"/>
    </source>
</evidence>
<dbReference type="InterPro" id="IPR000276">
    <property type="entry name" value="GPCR_Rhodpsn"/>
</dbReference>
<dbReference type="Gene3D" id="1.20.1070.10">
    <property type="entry name" value="Rhodopsin 7-helix transmembrane proteins"/>
    <property type="match status" value="1"/>
</dbReference>
<sequence length="366" mass="41034">MSNSTWTSAKYNVADAPDIASVDGGVEWATASIFVSVLGLLMSPLLSWAIYKKVKLQNTANILIAIMSFTDFLNSIVGIAFFGASLYIGKYPYPSWGGKAVCHLQGTLYPFLAMTTFYILGLLTYERYRAIVVNKHINQRKAIQSVVLVSVVLLFYSSLPWISQDKIGYNDLKANGSACYCGGGEGKFEQDVILFINVSFFSITMMVMVYFYGKIYFHIKKIFTSVKSSRDEEEAGGGDKQKKKGTPKERKILYQFIVITLFFIGCWAVLATQWLLNSLGGMFIYEPHMDGWTGFGCHLNSALNPFIYGAMNKGLRNAMYDVLPEGLSHWLYQKTYGAPEKAKKERIASTSMVMTDDQSEENEENE</sequence>
<comment type="caution">
    <text evidence="12">The sequence shown here is derived from an EMBL/GenBank/DDBJ whole genome shotgun (WGS) entry which is preliminary data.</text>
</comment>
<evidence type="ECO:0000256" key="9">
    <source>
        <dbReference type="RuleBase" id="RU000688"/>
    </source>
</evidence>
<evidence type="ECO:0000256" key="3">
    <source>
        <dbReference type="ARBA" id="ARBA00022692"/>
    </source>
</evidence>
<keyword evidence="7 9" id="KW-0675">Receptor</keyword>
<gene>
    <name evidence="12" type="ORF">TrCOL_g799</name>
</gene>
<dbReference type="PANTHER" id="PTHR24228:SF59">
    <property type="entry name" value="NEUROPEPTIDE RECEPTOR 15"/>
    <property type="match status" value="1"/>
</dbReference>
<feature type="domain" description="G-protein coupled receptors family 1 profile" evidence="11">
    <location>
        <begin position="42"/>
        <end position="308"/>
    </location>
</feature>
<keyword evidence="5 9" id="KW-0297">G-protein coupled receptor</keyword>
<dbReference type="CDD" id="cd00637">
    <property type="entry name" value="7tm_classA_rhodopsin-like"/>
    <property type="match status" value="1"/>
</dbReference>
<dbReference type="PRINTS" id="PR00237">
    <property type="entry name" value="GPCRRHODOPSN"/>
</dbReference>
<feature type="transmembrane region" description="Helical" evidence="10">
    <location>
        <begin position="252"/>
        <end position="276"/>
    </location>
</feature>
<evidence type="ECO:0000256" key="10">
    <source>
        <dbReference type="SAM" id="Phobius"/>
    </source>
</evidence>
<evidence type="ECO:0000259" key="11">
    <source>
        <dbReference type="PROSITE" id="PS50262"/>
    </source>
</evidence>
<evidence type="ECO:0000313" key="12">
    <source>
        <dbReference type="EMBL" id="GMI38222.1"/>
    </source>
</evidence>
<feature type="transmembrane region" description="Helical" evidence="10">
    <location>
        <begin position="108"/>
        <end position="125"/>
    </location>
</feature>
<evidence type="ECO:0000256" key="1">
    <source>
        <dbReference type="ARBA" id="ARBA00004651"/>
    </source>
</evidence>
<feature type="transmembrane region" description="Helical" evidence="10">
    <location>
        <begin position="63"/>
        <end position="88"/>
    </location>
</feature>